<comment type="caution">
    <text evidence="2">The sequence shown here is derived from an EMBL/GenBank/DDBJ whole genome shotgun (WGS) entry which is preliminary data.</text>
</comment>
<proteinExistence type="predicted"/>
<name>A0AAV4YE21_CAEEX</name>
<accession>A0AAV4YE21</accession>
<reference evidence="2 3" key="1">
    <citation type="submission" date="2021-06" db="EMBL/GenBank/DDBJ databases">
        <title>Caerostris extrusa draft genome.</title>
        <authorList>
            <person name="Kono N."/>
            <person name="Arakawa K."/>
        </authorList>
    </citation>
    <scope>NUCLEOTIDE SEQUENCE [LARGE SCALE GENOMIC DNA]</scope>
</reference>
<sequence length="85" mass="9354">MMSTILIILQSVIVAATSGGTLECIECLSAKTSLVIEKRILTISYKLSLMKLTASCSPETTSRLELQGLEQNESLDETWENDFLV</sequence>
<organism evidence="2 3">
    <name type="scientific">Caerostris extrusa</name>
    <name type="common">Bark spider</name>
    <name type="synonym">Caerostris bankana</name>
    <dbReference type="NCBI Taxonomy" id="172846"/>
    <lineage>
        <taxon>Eukaryota</taxon>
        <taxon>Metazoa</taxon>
        <taxon>Ecdysozoa</taxon>
        <taxon>Arthropoda</taxon>
        <taxon>Chelicerata</taxon>
        <taxon>Arachnida</taxon>
        <taxon>Araneae</taxon>
        <taxon>Araneomorphae</taxon>
        <taxon>Entelegynae</taxon>
        <taxon>Araneoidea</taxon>
        <taxon>Araneidae</taxon>
        <taxon>Caerostris</taxon>
    </lineage>
</organism>
<dbReference type="AlphaFoldDB" id="A0AAV4YE21"/>
<feature type="chain" id="PRO_5043786356" description="Secreted protein" evidence="1">
    <location>
        <begin position="20"/>
        <end position="85"/>
    </location>
</feature>
<protein>
    <recommendedName>
        <fullName evidence="4">Secreted protein</fullName>
    </recommendedName>
</protein>
<feature type="signal peptide" evidence="1">
    <location>
        <begin position="1"/>
        <end position="19"/>
    </location>
</feature>
<evidence type="ECO:0000313" key="2">
    <source>
        <dbReference type="EMBL" id="GIZ05164.1"/>
    </source>
</evidence>
<keyword evidence="1" id="KW-0732">Signal</keyword>
<dbReference type="EMBL" id="BPLR01019228">
    <property type="protein sequence ID" value="GIZ05164.1"/>
    <property type="molecule type" value="Genomic_DNA"/>
</dbReference>
<evidence type="ECO:0008006" key="4">
    <source>
        <dbReference type="Google" id="ProtNLM"/>
    </source>
</evidence>
<keyword evidence="3" id="KW-1185">Reference proteome</keyword>
<evidence type="ECO:0000313" key="3">
    <source>
        <dbReference type="Proteomes" id="UP001054945"/>
    </source>
</evidence>
<gene>
    <name evidence="2" type="ORF">CEXT_31661</name>
</gene>
<dbReference type="Proteomes" id="UP001054945">
    <property type="component" value="Unassembled WGS sequence"/>
</dbReference>
<evidence type="ECO:0000256" key="1">
    <source>
        <dbReference type="SAM" id="SignalP"/>
    </source>
</evidence>